<dbReference type="EMBL" id="CABM01000046">
    <property type="protein sequence ID" value="CBH97674.1"/>
    <property type="molecule type" value="Genomic_DNA"/>
</dbReference>
<sequence length="23" mass="2894">MRDIFHEWRLSGVCTLSWTLWRT</sequence>
<name>E6PRW8_9ZZZZ</name>
<organism evidence="1">
    <name type="scientific">mine drainage metagenome</name>
    <dbReference type="NCBI Taxonomy" id="410659"/>
    <lineage>
        <taxon>unclassified sequences</taxon>
        <taxon>metagenomes</taxon>
        <taxon>ecological metagenomes</taxon>
    </lineage>
</organism>
<dbReference type="AlphaFoldDB" id="E6PRW8"/>
<reference evidence="1" key="1">
    <citation type="submission" date="2009-10" db="EMBL/GenBank/DDBJ databases">
        <title>Diversity of trophic interactions inside an arsenic-rich microbial ecosystem.</title>
        <authorList>
            <person name="Bertin P.N."/>
            <person name="Heinrich-Salmeron A."/>
            <person name="Pelletier E."/>
            <person name="Goulhen-Chollet F."/>
            <person name="Arsene-Ploetze F."/>
            <person name="Gallien S."/>
            <person name="Calteau A."/>
            <person name="Vallenet D."/>
            <person name="Casiot C."/>
            <person name="Chane-Woon-Ming B."/>
            <person name="Giloteaux L."/>
            <person name="Barakat M."/>
            <person name="Bonnefoy V."/>
            <person name="Bruneel O."/>
            <person name="Chandler M."/>
            <person name="Cleiss J."/>
            <person name="Duran R."/>
            <person name="Elbaz-Poulichet F."/>
            <person name="Fonknechten N."/>
            <person name="Lauga B."/>
            <person name="Mornico D."/>
            <person name="Ortet P."/>
            <person name="Schaeffer C."/>
            <person name="Siguier P."/>
            <person name="Alexander Thil Smith A."/>
            <person name="Van Dorsselaer A."/>
            <person name="Weissenbach J."/>
            <person name="Medigue C."/>
            <person name="Le Paslier D."/>
        </authorList>
    </citation>
    <scope>NUCLEOTIDE SEQUENCE</scope>
</reference>
<comment type="caution">
    <text evidence="1">The sequence shown here is derived from an EMBL/GenBank/DDBJ whole genome shotgun (WGS) entry which is preliminary data.</text>
</comment>
<proteinExistence type="predicted"/>
<protein>
    <submittedName>
        <fullName evidence="1">Uncharacterized protein</fullName>
    </submittedName>
</protein>
<gene>
    <name evidence="1" type="ORF">CARN2_3148</name>
</gene>
<accession>E6PRW8</accession>
<evidence type="ECO:0000313" key="1">
    <source>
        <dbReference type="EMBL" id="CBH97674.1"/>
    </source>
</evidence>